<feature type="region of interest" description="Disordered" evidence="3">
    <location>
        <begin position="1"/>
        <end position="90"/>
    </location>
</feature>
<dbReference type="Proteomes" id="UP001438707">
    <property type="component" value="Unassembled WGS sequence"/>
</dbReference>
<dbReference type="PANTHER" id="PTHR19965:SF35">
    <property type="entry name" value="RNA ANNEALING PROTEIN YRA1"/>
    <property type="match status" value="1"/>
</dbReference>
<evidence type="ECO:0000256" key="1">
    <source>
        <dbReference type="ARBA" id="ARBA00022884"/>
    </source>
</evidence>
<organism evidence="5 6">
    <name type="scientific">Apatococcus lobatus</name>
    <dbReference type="NCBI Taxonomy" id="904363"/>
    <lineage>
        <taxon>Eukaryota</taxon>
        <taxon>Viridiplantae</taxon>
        <taxon>Chlorophyta</taxon>
        <taxon>core chlorophytes</taxon>
        <taxon>Trebouxiophyceae</taxon>
        <taxon>Chlorellales</taxon>
        <taxon>Chlorellaceae</taxon>
        <taxon>Apatococcus</taxon>
    </lineage>
</organism>
<feature type="region of interest" description="Disordered" evidence="3">
    <location>
        <begin position="242"/>
        <end position="265"/>
    </location>
</feature>
<comment type="caution">
    <text evidence="5">The sequence shown here is derived from an EMBL/GenBank/DDBJ whole genome shotgun (WGS) entry which is preliminary data.</text>
</comment>
<dbReference type="GO" id="GO:0003729">
    <property type="term" value="F:mRNA binding"/>
    <property type="evidence" value="ECO:0007669"/>
    <property type="project" value="TreeGrafter"/>
</dbReference>
<name>A0AAW1S1U2_9CHLO</name>
<feature type="domain" description="RRM" evidence="4">
    <location>
        <begin position="132"/>
        <end position="212"/>
    </location>
</feature>
<evidence type="ECO:0000256" key="3">
    <source>
        <dbReference type="SAM" id="MobiDB-lite"/>
    </source>
</evidence>
<evidence type="ECO:0000259" key="4">
    <source>
        <dbReference type="PROSITE" id="PS50102"/>
    </source>
</evidence>
<dbReference type="GO" id="GO:0006406">
    <property type="term" value="P:mRNA export from nucleus"/>
    <property type="evidence" value="ECO:0007669"/>
    <property type="project" value="TreeGrafter"/>
</dbReference>
<sequence length="265" mass="28335">MTDGGVKDPLSMSLDDIIAKSSKRNEGTRGRPGTSRGGSRGANSRRRDGKAGGLKVIVRKEIQKSASNRRPLSRGRQGFTEQDEPGHIKHQKLEGNMAWGHDKAPKDAPARRPFTLDVQPPPAAVSRPVGSSQLMISNLDANVSDEDIKELFGSVGELKACAINYSREGQGFKSQGTANVEFVSASLATAALQEFNGVHLDGKPMHIQQVMLDPNQLSSGVKISNRPAAAAPSKVGRALASALADAGRESRSRPKQFGISRMDMD</sequence>
<dbReference type="PROSITE" id="PS50102">
    <property type="entry name" value="RRM"/>
    <property type="match status" value="1"/>
</dbReference>
<proteinExistence type="predicted"/>
<dbReference type="PANTHER" id="PTHR19965">
    <property type="entry name" value="RNA AND EXPORT FACTOR BINDING PROTEIN"/>
    <property type="match status" value="1"/>
</dbReference>
<dbReference type="GO" id="GO:0005634">
    <property type="term" value="C:nucleus"/>
    <property type="evidence" value="ECO:0007669"/>
    <property type="project" value="TreeGrafter"/>
</dbReference>
<keyword evidence="1 2" id="KW-0694">RNA-binding</keyword>
<dbReference type="AlphaFoldDB" id="A0AAW1S1U2"/>
<evidence type="ECO:0000313" key="6">
    <source>
        <dbReference type="Proteomes" id="UP001438707"/>
    </source>
</evidence>
<dbReference type="InterPro" id="IPR035979">
    <property type="entry name" value="RBD_domain_sf"/>
</dbReference>
<accession>A0AAW1S1U2</accession>
<dbReference type="InterPro" id="IPR000504">
    <property type="entry name" value="RRM_dom"/>
</dbReference>
<dbReference type="Pfam" id="PF00076">
    <property type="entry name" value="RRM_1"/>
    <property type="match status" value="1"/>
</dbReference>
<dbReference type="InterPro" id="IPR012677">
    <property type="entry name" value="Nucleotide-bd_a/b_plait_sf"/>
</dbReference>
<evidence type="ECO:0000256" key="2">
    <source>
        <dbReference type="PROSITE-ProRule" id="PRU00176"/>
    </source>
</evidence>
<reference evidence="5 6" key="1">
    <citation type="journal article" date="2024" name="Nat. Commun.">
        <title>Phylogenomics reveals the evolutionary origins of lichenization in chlorophyte algae.</title>
        <authorList>
            <person name="Puginier C."/>
            <person name="Libourel C."/>
            <person name="Otte J."/>
            <person name="Skaloud P."/>
            <person name="Haon M."/>
            <person name="Grisel S."/>
            <person name="Petersen M."/>
            <person name="Berrin J.G."/>
            <person name="Delaux P.M."/>
            <person name="Dal Grande F."/>
            <person name="Keller J."/>
        </authorList>
    </citation>
    <scope>NUCLEOTIDE SEQUENCE [LARGE SCALE GENOMIC DNA]</scope>
    <source>
        <strain evidence="5 6">SAG 2145</strain>
    </source>
</reference>
<dbReference type="SUPFAM" id="SSF54928">
    <property type="entry name" value="RNA-binding domain, RBD"/>
    <property type="match status" value="1"/>
</dbReference>
<dbReference type="Gene3D" id="3.30.70.330">
    <property type="match status" value="1"/>
</dbReference>
<protein>
    <recommendedName>
        <fullName evidence="4">RRM domain-containing protein</fullName>
    </recommendedName>
</protein>
<gene>
    <name evidence="5" type="ORF">WJX74_001549</name>
</gene>
<keyword evidence="6" id="KW-1185">Reference proteome</keyword>
<dbReference type="EMBL" id="JALJOS010000004">
    <property type="protein sequence ID" value="KAK9839990.1"/>
    <property type="molecule type" value="Genomic_DNA"/>
</dbReference>
<evidence type="ECO:0000313" key="5">
    <source>
        <dbReference type="EMBL" id="KAK9839990.1"/>
    </source>
</evidence>
<dbReference type="SMART" id="SM00360">
    <property type="entry name" value="RRM"/>
    <property type="match status" value="1"/>
</dbReference>
<dbReference type="InterPro" id="IPR051229">
    <property type="entry name" value="ALYREF_mRNA_export"/>
</dbReference>